<organism evidence="2 3">
    <name type="scientific">Candidatus Desulfatifera sulfidica</name>
    <dbReference type="NCBI Taxonomy" id="2841691"/>
    <lineage>
        <taxon>Bacteria</taxon>
        <taxon>Pseudomonadati</taxon>
        <taxon>Thermodesulfobacteriota</taxon>
        <taxon>Desulfobulbia</taxon>
        <taxon>Desulfobulbales</taxon>
        <taxon>Desulfobulbaceae</taxon>
        <taxon>Candidatus Desulfatifera</taxon>
    </lineage>
</organism>
<comment type="caution">
    <text evidence="2">The sequence shown here is derived from an EMBL/GenBank/DDBJ whole genome shotgun (WGS) entry which is preliminary data.</text>
</comment>
<dbReference type="Proteomes" id="UP000599024">
    <property type="component" value="Unassembled WGS sequence"/>
</dbReference>
<feature type="non-terminal residue" evidence="2">
    <location>
        <position position="136"/>
    </location>
</feature>
<sequence>MPHWSLTYLLFALMLMDPHAAFAGKVNTGGPSELIPEISQTDQTVIKIGILAKRGREQILTKWSPTATYLERVIPGYRFTIAPLDFTEINTAVRSQSIDFVLANPAFYVELEKKHGLSRIATLINQNLPDQQTAIF</sequence>
<dbReference type="AlphaFoldDB" id="A0A8J6NBI5"/>
<feature type="signal peptide" evidence="1">
    <location>
        <begin position="1"/>
        <end position="23"/>
    </location>
</feature>
<feature type="chain" id="PRO_5035249907" evidence="1">
    <location>
        <begin position="24"/>
        <end position="136"/>
    </location>
</feature>
<protein>
    <submittedName>
        <fullName evidence="2">PhnD/SsuA/transferrin family substrate-binding protein</fullName>
    </submittedName>
</protein>
<name>A0A8J6NBI5_9BACT</name>
<evidence type="ECO:0000256" key="1">
    <source>
        <dbReference type="SAM" id="SignalP"/>
    </source>
</evidence>
<dbReference type="EMBL" id="JACNLK010000097">
    <property type="protein sequence ID" value="MBC8209382.1"/>
    <property type="molecule type" value="Genomic_DNA"/>
</dbReference>
<keyword evidence="1" id="KW-0732">Signal</keyword>
<reference evidence="2 3" key="1">
    <citation type="submission" date="2020-08" db="EMBL/GenBank/DDBJ databases">
        <title>Bridging the membrane lipid divide: bacteria of the FCB group superphylum have the potential to synthesize archaeal ether lipids.</title>
        <authorList>
            <person name="Villanueva L."/>
            <person name="Von Meijenfeldt F.A.B."/>
            <person name="Westbye A.B."/>
            <person name="Yadav S."/>
            <person name="Hopmans E.C."/>
            <person name="Dutilh B.E."/>
            <person name="Sinninghe Damste J.S."/>
        </authorList>
    </citation>
    <scope>NUCLEOTIDE SEQUENCE [LARGE SCALE GENOMIC DNA]</scope>
    <source>
        <strain evidence="2">NIOZ-UU81</strain>
    </source>
</reference>
<evidence type="ECO:0000313" key="3">
    <source>
        <dbReference type="Proteomes" id="UP000599024"/>
    </source>
</evidence>
<evidence type="ECO:0000313" key="2">
    <source>
        <dbReference type="EMBL" id="MBC8209382.1"/>
    </source>
</evidence>
<gene>
    <name evidence="2" type="ORF">H8E79_09490</name>
</gene>
<proteinExistence type="predicted"/>
<dbReference type="Pfam" id="PF12974">
    <property type="entry name" value="Phosphonate-bd"/>
    <property type="match status" value="1"/>
</dbReference>
<accession>A0A8J6NBI5</accession>